<evidence type="ECO:0000313" key="2">
    <source>
        <dbReference type="Proteomes" id="UP000827976"/>
    </source>
</evidence>
<proteinExistence type="predicted"/>
<protein>
    <submittedName>
        <fullName evidence="1">LOG family protein</fullName>
    </submittedName>
</protein>
<reference evidence="2" key="1">
    <citation type="journal article" date="2022" name="Nat. Commun.">
        <title>Chromosome evolution and the genetic basis of agronomically important traits in greater yam.</title>
        <authorList>
            <person name="Bredeson J.V."/>
            <person name="Lyons J.B."/>
            <person name="Oniyinde I.O."/>
            <person name="Okereke N.R."/>
            <person name="Kolade O."/>
            <person name="Nnabue I."/>
            <person name="Nwadili C.O."/>
            <person name="Hribova E."/>
            <person name="Parker M."/>
            <person name="Nwogha J."/>
            <person name="Shu S."/>
            <person name="Carlson J."/>
            <person name="Kariba R."/>
            <person name="Muthemba S."/>
            <person name="Knop K."/>
            <person name="Barton G.J."/>
            <person name="Sherwood A.V."/>
            <person name="Lopez-Montes A."/>
            <person name="Asiedu R."/>
            <person name="Jamnadass R."/>
            <person name="Muchugi A."/>
            <person name="Goodstein D."/>
            <person name="Egesi C.N."/>
            <person name="Featherston J."/>
            <person name="Asfaw A."/>
            <person name="Simpson G.G."/>
            <person name="Dolezel J."/>
            <person name="Hendre P.S."/>
            <person name="Van Deynze A."/>
            <person name="Kumar P.L."/>
            <person name="Obidiegwu J.E."/>
            <person name="Bhattacharjee R."/>
            <person name="Rokhsar D.S."/>
        </authorList>
    </citation>
    <scope>NUCLEOTIDE SEQUENCE [LARGE SCALE GENOMIC DNA]</scope>
    <source>
        <strain evidence="2">cv. TDa95/00328</strain>
    </source>
</reference>
<comment type="caution">
    <text evidence="1">The sequence shown here is derived from an EMBL/GenBank/DDBJ whole genome shotgun (WGS) entry which is preliminary data.</text>
</comment>
<dbReference type="EMBL" id="CM037022">
    <property type="protein sequence ID" value="KAH7667096.1"/>
    <property type="molecule type" value="Genomic_DNA"/>
</dbReference>
<accession>A0ACB7V1R7</accession>
<name>A0ACB7V1R7_DIOAL</name>
<sequence>MTICAFGGSSLWKKKKSYHDAAINLAKELVLNNIDLVYGGGNVGLMGLISQTIFDGGRHVLSVIPKALMGKEITSVTIGEEKPVKNFEVITWAKLGIHVRITKHDCFYNSLLTFIKQVVEEGFIKLSAHHIIISSSNAKKLIEKLEDYYPCHEQVALN</sequence>
<gene>
    <name evidence="1" type="ORF">IHE45_12G037900</name>
</gene>
<evidence type="ECO:0000313" key="1">
    <source>
        <dbReference type="EMBL" id="KAH7667096.1"/>
    </source>
</evidence>
<organism evidence="1 2">
    <name type="scientific">Dioscorea alata</name>
    <name type="common">Purple yam</name>
    <dbReference type="NCBI Taxonomy" id="55571"/>
    <lineage>
        <taxon>Eukaryota</taxon>
        <taxon>Viridiplantae</taxon>
        <taxon>Streptophyta</taxon>
        <taxon>Embryophyta</taxon>
        <taxon>Tracheophyta</taxon>
        <taxon>Spermatophyta</taxon>
        <taxon>Magnoliopsida</taxon>
        <taxon>Liliopsida</taxon>
        <taxon>Dioscoreales</taxon>
        <taxon>Dioscoreaceae</taxon>
        <taxon>Dioscorea</taxon>
    </lineage>
</organism>
<dbReference type="Proteomes" id="UP000827976">
    <property type="component" value="Chromosome 12"/>
</dbReference>
<keyword evidence="2" id="KW-1185">Reference proteome</keyword>